<evidence type="ECO:0000256" key="1">
    <source>
        <dbReference type="SAM" id="Phobius"/>
    </source>
</evidence>
<dbReference type="AlphaFoldDB" id="A0A9X3WUY7"/>
<feature type="transmembrane region" description="Helical" evidence="1">
    <location>
        <begin position="113"/>
        <end position="134"/>
    </location>
</feature>
<dbReference type="Proteomes" id="UP001145050">
    <property type="component" value="Unassembled WGS sequence"/>
</dbReference>
<proteinExistence type="predicted"/>
<dbReference type="EMBL" id="JAMQKB010000006">
    <property type="protein sequence ID" value="MDC3424501.1"/>
    <property type="molecule type" value="Genomic_DNA"/>
</dbReference>
<keyword evidence="3" id="KW-1185">Reference proteome</keyword>
<keyword evidence="1" id="KW-0812">Transmembrane</keyword>
<protein>
    <submittedName>
        <fullName evidence="2">Uncharacterized protein</fullName>
    </submittedName>
</protein>
<organism evidence="2 3">
    <name type="scientific">Terrihalobacillus insolitus</name>
    <dbReference type="NCBI Taxonomy" id="2950438"/>
    <lineage>
        <taxon>Bacteria</taxon>
        <taxon>Bacillati</taxon>
        <taxon>Bacillota</taxon>
        <taxon>Bacilli</taxon>
        <taxon>Bacillales</taxon>
        <taxon>Bacillaceae</taxon>
        <taxon>Terrihalobacillus</taxon>
    </lineage>
</organism>
<keyword evidence="1" id="KW-1133">Transmembrane helix</keyword>
<feature type="transmembrane region" description="Helical" evidence="1">
    <location>
        <begin position="39"/>
        <end position="61"/>
    </location>
</feature>
<feature type="transmembrane region" description="Helical" evidence="1">
    <location>
        <begin position="81"/>
        <end position="101"/>
    </location>
</feature>
<sequence>MIKKVIIALLSTVIFSVLLGGINYITMSDKTIEGLWGPMFFFGLYSLPGFFFLGIPLSVLIEKITYQKSFKSNVSLYFTKFVLYFVTGAIAAFVFMMILAIAESEIYLIGQELVSYMMYGVIASLIYYHISLIIGGNKK</sequence>
<dbReference type="RefSeq" id="WP_272436305.1">
    <property type="nucleotide sequence ID" value="NZ_JAMQKB010000006.1"/>
</dbReference>
<feature type="transmembrane region" description="Helical" evidence="1">
    <location>
        <begin position="7"/>
        <end position="27"/>
    </location>
</feature>
<comment type="caution">
    <text evidence="2">The sequence shown here is derived from an EMBL/GenBank/DDBJ whole genome shotgun (WGS) entry which is preliminary data.</text>
</comment>
<gene>
    <name evidence="2" type="ORF">NC797_08255</name>
</gene>
<name>A0A9X3WUY7_9BACI</name>
<accession>A0A9X3WUY7</accession>
<evidence type="ECO:0000313" key="3">
    <source>
        <dbReference type="Proteomes" id="UP001145050"/>
    </source>
</evidence>
<evidence type="ECO:0000313" key="2">
    <source>
        <dbReference type="EMBL" id="MDC3424501.1"/>
    </source>
</evidence>
<reference evidence="2" key="1">
    <citation type="submission" date="2022-06" db="EMBL/GenBank/DDBJ databases">
        <title>Aquibacillus sp. a new bacterium isolated from soil saline samples.</title>
        <authorList>
            <person name="Galisteo C."/>
            <person name="De La Haba R."/>
            <person name="Sanchez-Porro C."/>
            <person name="Ventosa A."/>
        </authorList>
    </citation>
    <scope>NUCLEOTIDE SEQUENCE</scope>
    <source>
        <strain evidence="2">3ASR75-11</strain>
    </source>
</reference>
<keyword evidence="1" id="KW-0472">Membrane</keyword>